<evidence type="ECO:0000259" key="3">
    <source>
        <dbReference type="Pfam" id="PF00534"/>
    </source>
</evidence>
<dbReference type="PANTHER" id="PTHR12526">
    <property type="entry name" value="GLYCOSYLTRANSFERASE"/>
    <property type="match status" value="1"/>
</dbReference>
<organism evidence="5 6">
    <name type="scientific">Novosphingobium aerophilum</name>
    <dbReference type="NCBI Taxonomy" id="2839843"/>
    <lineage>
        <taxon>Bacteria</taxon>
        <taxon>Pseudomonadati</taxon>
        <taxon>Pseudomonadota</taxon>
        <taxon>Alphaproteobacteria</taxon>
        <taxon>Sphingomonadales</taxon>
        <taxon>Sphingomonadaceae</taxon>
        <taxon>Novosphingobium</taxon>
    </lineage>
</organism>
<evidence type="ECO:0000256" key="1">
    <source>
        <dbReference type="ARBA" id="ARBA00022676"/>
    </source>
</evidence>
<dbReference type="Pfam" id="PF00534">
    <property type="entry name" value="Glycos_transf_1"/>
    <property type="match status" value="1"/>
</dbReference>
<sequence length="378" mass="41474">MHVCIVYDCLYPWTIGGAERVYRQLAEAHAARGIRVTYLTLRQWDAGQAPDLPGVEVIAVGPRLALYTDGKRRVLPPLVFGLGVFWHLLRHGRRYDVVHGCSFPFFSLLATGLLSPFFRYRVAVDWIEVWTRDYWRQYLGPLGGTVGWWVQRFCAFVPQVPFALARLHAHRAEALGVGPVTVLDGQYSGPAHVPQPAARPPLVLYAGRMIPEKRVLLLVEALALVMRDDPQVRAVLLGRGPDLERVRSRIAALGLTGQIALPGFVSNEELERLQAEAAVMVQPSEREGYGMVVVEAAARGVPVVLVAGPDNSAVELVDEGENGFVAPDPSPAALARAIGQALAGGDGLRRSVHDWYARHERRLSFASSYAAICARLGL</sequence>
<dbReference type="CDD" id="cd03801">
    <property type="entry name" value="GT4_PimA-like"/>
    <property type="match status" value="1"/>
</dbReference>
<dbReference type="PANTHER" id="PTHR12526:SF510">
    <property type="entry name" value="D-INOSITOL 3-PHOSPHATE GLYCOSYLTRANSFERASE"/>
    <property type="match status" value="1"/>
</dbReference>
<keyword evidence="1" id="KW-0328">Glycosyltransferase</keyword>
<feature type="domain" description="Glycosyl transferase family 1" evidence="3">
    <location>
        <begin position="199"/>
        <end position="345"/>
    </location>
</feature>
<gene>
    <name evidence="5" type="ORF">H7F49_09150</name>
</gene>
<dbReference type="InterPro" id="IPR001296">
    <property type="entry name" value="Glyco_trans_1"/>
</dbReference>
<dbReference type="RefSeq" id="WP_185686001.1">
    <property type="nucleotide sequence ID" value="NZ_JACLAU010000011.1"/>
</dbReference>
<dbReference type="AlphaFoldDB" id="A0A7X1F8A4"/>
<dbReference type="Pfam" id="PF13439">
    <property type="entry name" value="Glyco_transf_4"/>
    <property type="match status" value="1"/>
</dbReference>
<keyword evidence="2 5" id="KW-0808">Transferase</keyword>
<reference evidence="5 6" key="1">
    <citation type="submission" date="2020-08" db="EMBL/GenBank/DDBJ databases">
        <title>The genome sequence of Novosphingobium flavum 4Y4.</title>
        <authorList>
            <person name="Liu Y."/>
        </authorList>
    </citation>
    <scope>NUCLEOTIDE SEQUENCE [LARGE SCALE GENOMIC DNA]</scope>
    <source>
        <strain evidence="5 6">4Y4</strain>
    </source>
</reference>
<comment type="caution">
    <text evidence="5">The sequence shown here is derived from an EMBL/GenBank/DDBJ whole genome shotgun (WGS) entry which is preliminary data.</text>
</comment>
<evidence type="ECO:0000259" key="4">
    <source>
        <dbReference type="Pfam" id="PF13439"/>
    </source>
</evidence>
<dbReference type="EMBL" id="JACLAU010000011">
    <property type="protein sequence ID" value="MBC2651869.1"/>
    <property type="molecule type" value="Genomic_DNA"/>
</dbReference>
<evidence type="ECO:0000256" key="2">
    <source>
        <dbReference type="ARBA" id="ARBA00022679"/>
    </source>
</evidence>
<keyword evidence="6" id="KW-1185">Reference proteome</keyword>
<evidence type="ECO:0000313" key="6">
    <source>
        <dbReference type="Proteomes" id="UP000520156"/>
    </source>
</evidence>
<dbReference type="Gene3D" id="3.40.50.2000">
    <property type="entry name" value="Glycogen Phosphorylase B"/>
    <property type="match status" value="2"/>
</dbReference>
<proteinExistence type="predicted"/>
<dbReference type="Proteomes" id="UP000520156">
    <property type="component" value="Unassembled WGS sequence"/>
</dbReference>
<feature type="domain" description="Glycosyltransferase subfamily 4-like N-terminal" evidence="4">
    <location>
        <begin position="15"/>
        <end position="158"/>
    </location>
</feature>
<protein>
    <submittedName>
        <fullName evidence="5">Glycosyltransferase family 4 protein</fullName>
    </submittedName>
</protein>
<accession>A0A7X1F8A4</accession>
<name>A0A7X1F8A4_9SPHN</name>
<dbReference type="GO" id="GO:0016757">
    <property type="term" value="F:glycosyltransferase activity"/>
    <property type="evidence" value="ECO:0007669"/>
    <property type="project" value="UniProtKB-KW"/>
</dbReference>
<dbReference type="InterPro" id="IPR028098">
    <property type="entry name" value="Glyco_trans_4-like_N"/>
</dbReference>
<evidence type="ECO:0000313" key="5">
    <source>
        <dbReference type="EMBL" id="MBC2651869.1"/>
    </source>
</evidence>
<dbReference type="SUPFAM" id="SSF53756">
    <property type="entry name" value="UDP-Glycosyltransferase/glycogen phosphorylase"/>
    <property type="match status" value="1"/>
</dbReference>